<dbReference type="SUPFAM" id="SSF56219">
    <property type="entry name" value="DNase I-like"/>
    <property type="match status" value="1"/>
</dbReference>
<dbReference type="InterPro" id="IPR005135">
    <property type="entry name" value="Endo/exonuclease/phosphatase"/>
</dbReference>
<dbReference type="GO" id="GO:0007508">
    <property type="term" value="P:larval heart development"/>
    <property type="evidence" value="ECO:0007669"/>
    <property type="project" value="TreeGrafter"/>
</dbReference>
<dbReference type="GO" id="GO:0031012">
    <property type="term" value="C:extracellular matrix"/>
    <property type="evidence" value="ECO:0007669"/>
    <property type="project" value="TreeGrafter"/>
</dbReference>
<name>A0AAD9IRK9_RIDPI</name>
<evidence type="ECO:0000259" key="1">
    <source>
        <dbReference type="Pfam" id="PF14529"/>
    </source>
</evidence>
<dbReference type="Proteomes" id="UP001209878">
    <property type="component" value="Unassembled WGS sequence"/>
</dbReference>
<evidence type="ECO:0000313" key="3">
    <source>
        <dbReference type="Proteomes" id="UP001209878"/>
    </source>
</evidence>
<dbReference type="GO" id="GO:0003824">
    <property type="term" value="F:catalytic activity"/>
    <property type="evidence" value="ECO:0007669"/>
    <property type="project" value="InterPro"/>
</dbReference>
<keyword evidence="3" id="KW-1185">Reference proteome</keyword>
<reference evidence="2" key="1">
    <citation type="journal article" date="2023" name="Mol. Biol. Evol.">
        <title>Third-Generation Sequencing Reveals the Adaptive Role of the Epigenome in Three Deep-Sea Polychaetes.</title>
        <authorList>
            <person name="Perez M."/>
            <person name="Aroh O."/>
            <person name="Sun Y."/>
            <person name="Lan Y."/>
            <person name="Juniper S.K."/>
            <person name="Young C.R."/>
            <person name="Angers B."/>
            <person name="Qian P.Y."/>
        </authorList>
    </citation>
    <scope>NUCLEOTIDE SEQUENCE</scope>
    <source>
        <strain evidence="2">R07B-5</strain>
    </source>
</reference>
<comment type="caution">
    <text evidence="2">The sequence shown here is derived from an EMBL/GenBank/DDBJ whole genome shotgun (WGS) entry which is preliminary data.</text>
</comment>
<dbReference type="EMBL" id="JAODUO010006467">
    <property type="protein sequence ID" value="KAK2139371.1"/>
    <property type="molecule type" value="Genomic_DNA"/>
</dbReference>
<dbReference type="GO" id="GO:0061343">
    <property type="term" value="P:cell adhesion involved in heart morphogenesis"/>
    <property type="evidence" value="ECO:0007669"/>
    <property type="project" value="TreeGrafter"/>
</dbReference>
<protein>
    <recommendedName>
        <fullName evidence="1">Endonuclease/exonuclease/phosphatase domain-containing protein</fullName>
    </recommendedName>
</protein>
<accession>A0AAD9IRK9</accession>
<dbReference type="Pfam" id="PF14529">
    <property type="entry name" value="Exo_endo_phos_2"/>
    <property type="match status" value="1"/>
</dbReference>
<proteinExistence type="predicted"/>
<feature type="domain" description="Endonuclease/exonuclease/phosphatase" evidence="1">
    <location>
        <begin position="1"/>
        <end position="76"/>
    </location>
</feature>
<gene>
    <name evidence="2" type="ORF">NP493_6476g00000</name>
</gene>
<evidence type="ECO:0000313" key="2">
    <source>
        <dbReference type="EMBL" id="KAK2139371.1"/>
    </source>
</evidence>
<sequence length="197" mass="23290">MGDFNHGHIQWTSLQSTGREDQEFLNLVQDSFLSQHVLEATRGENVLDIVLSSQKELVDNVNICEPLGYSDHNQIYVIIKGKGERNRKIRYRKKFHKGRYKDMREYLAKIDWNNTLKNKTATECWNILKSEIDCVVDKCVPLKKHGKRSKKKHLSKEAIRKIKYKQMMWKTYRHTGSEEDYSIYKEALNQAAELRKN</sequence>
<dbReference type="PANTHER" id="PTHR33395">
    <property type="entry name" value="TRANSCRIPTASE, PUTATIVE-RELATED-RELATED"/>
    <property type="match status" value="1"/>
</dbReference>
<dbReference type="Gene3D" id="3.60.10.10">
    <property type="entry name" value="Endonuclease/exonuclease/phosphatase"/>
    <property type="match status" value="1"/>
</dbReference>
<dbReference type="InterPro" id="IPR036691">
    <property type="entry name" value="Endo/exonu/phosph_ase_sf"/>
</dbReference>
<dbReference type="AlphaFoldDB" id="A0AAD9IRK9"/>
<organism evidence="2 3">
    <name type="scientific">Ridgeia piscesae</name>
    <name type="common">Tubeworm</name>
    <dbReference type="NCBI Taxonomy" id="27915"/>
    <lineage>
        <taxon>Eukaryota</taxon>
        <taxon>Metazoa</taxon>
        <taxon>Spiralia</taxon>
        <taxon>Lophotrochozoa</taxon>
        <taxon>Annelida</taxon>
        <taxon>Polychaeta</taxon>
        <taxon>Sedentaria</taxon>
        <taxon>Canalipalpata</taxon>
        <taxon>Sabellida</taxon>
        <taxon>Siboglinidae</taxon>
        <taxon>Ridgeia</taxon>
    </lineage>
</organism>
<dbReference type="PANTHER" id="PTHR33395:SF21">
    <property type="entry name" value="PERICARDIN"/>
    <property type="match status" value="1"/>
</dbReference>